<feature type="domain" description="BEACH" evidence="5">
    <location>
        <begin position="2330"/>
        <end position="2425"/>
    </location>
</feature>
<dbReference type="Gene3D" id="2.30.29.30">
    <property type="entry name" value="Pleckstrin-homology domain (PH domain)/Phosphotyrosine-binding domain (PTB)"/>
    <property type="match status" value="1"/>
</dbReference>
<evidence type="ECO:0000256" key="1">
    <source>
        <dbReference type="ARBA" id="ARBA00022574"/>
    </source>
</evidence>
<dbReference type="PROSITE" id="PS50082">
    <property type="entry name" value="WD_REPEATS_2"/>
    <property type="match status" value="1"/>
</dbReference>
<dbReference type="SMART" id="SM00320">
    <property type="entry name" value="WD40"/>
    <property type="match status" value="2"/>
</dbReference>
<dbReference type="InterPro" id="IPR050865">
    <property type="entry name" value="BEACH_Domain"/>
</dbReference>
<dbReference type="Gene3D" id="1.10.1540.10">
    <property type="entry name" value="BEACH domain"/>
    <property type="match status" value="2"/>
</dbReference>
<dbReference type="InterPro" id="IPR011993">
    <property type="entry name" value="PH-like_dom_sf"/>
</dbReference>
<dbReference type="InterPro" id="IPR013320">
    <property type="entry name" value="ConA-like_dom_sf"/>
</dbReference>
<evidence type="ECO:0000256" key="2">
    <source>
        <dbReference type="ARBA" id="ARBA00022737"/>
    </source>
</evidence>
<dbReference type="PANTHER" id="PTHR13743:SF112">
    <property type="entry name" value="BEACH DOMAIN-CONTAINING PROTEIN"/>
    <property type="match status" value="1"/>
</dbReference>
<dbReference type="InterPro" id="IPR036322">
    <property type="entry name" value="WD40_repeat_dom_sf"/>
</dbReference>
<feature type="region of interest" description="Disordered" evidence="4">
    <location>
        <begin position="2200"/>
        <end position="2276"/>
    </location>
</feature>
<evidence type="ECO:0000313" key="7">
    <source>
        <dbReference type="EMBL" id="KAK8877963.1"/>
    </source>
</evidence>
<dbReference type="SUPFAM" id="SSF50978">
    <property type="entry name" value="WD40 repeat-like"/>
    <property type="match status" value="1"/>
</dbReference>
<evidence type="ECO:0000259" key="6">
    <source>
        <dbReference type="PROSITE" id="PS51783"/>
    </source>
</evidence>
<dbReference type="Gene3D" id="2.130.10.10">
    <property type="entry name" value="YVTN repeat-like/Quinoprotein amine dehydrogenase"/>
    <property type="match status" value="1"/>
</dbReference>
<evidence type="ECO:0000256" key="3">
    <source>
        <dbReference type="PROSITE-ProRule" id="PRU00221"/>
    </source>
</evidence>
<comment type="caution">
    <text evidence="7">The sequence shown here is derived from an EMBL/GenBank/DDBJ whole genome shotgun (WGS) entry which is preliminary data.</text>
</comment>
<gene>
    <name evidence="7" type="ORF">M9Y10_004726</name>
</gene>
<dbReference type="InterPro" id="IPR015943">
    <property type="entry name" value="WD40/YVTN_repeat-like_dom_sf"/>
</dbReference>
<dbReference type="PROSITE" id="PS51783">
    <property type="entry name" value="PH_BEACH"/>
    <property type="match status" value="1"/>
</dbReference>
<evidence type="ECO:0000256" key="4">
    <source>
        <dbReference type="SAM" id="MobiDB-lite"/>
    </source>
</evidence>
<keyword evidence="8" id="KW-1185">Reference proteome</keyword>
<dbReference type="InterPro" id="IPR023362">
    <property type="entry name" value="PH-BEACH_dom"/>
</dbReference>
<dbReference type="PANTHER" id="PTHR13743">
    <property type="entry name" value="BEIGE/BEACH-RELATED"/>
    <property type="match status" value="1"/>
</dbReference>
<dbReference type="CDD" id="cd06071">
    <property type="entry name" value="Beach"/>
    <property type="match status" value="1"/>
</dbReference>
<reference evidence="7 8" key="1">
    <citation type="submission" date="2024-04" db="EMBL/GenBank/DDBJ databases">
        <title>Tritrichomonas musculus Genome.</title>
        <authorList>
            <person name="Alves-Ferreira E."/>
            <person name="Grigg M."/>
            <person name="Lorenzi H."/>
            <person name="Galac M."/>
        </authorList>
    </citation>
    <scope>NUCLEOTIDE SEQUENCE [LARGE SCALE GENOMIC DNA]</scope>
    <source>
        <strain evidence="7 8">EAF2021</strain>
    </source>
</reference>
<dbReference type="Pfam" id="PF14844">
    <property type="entry name" value="PH_BEACH"/>
    <property type="match status" value="1"/>
</dbReference>
<dbReference type="InterPro" id="IPR019775">
    <property type="entry name" value="WD40_repeat_CS"/>
</dbReference>
<feature type="region of interest" description="Disordered" evidence="4">
    <location>
        <begin position="2140"/>
        <end position="2160"/>
    </location>
</feature>
<protein>
    <recommendedName>
        <fullName evidence="9">Beige/BEACH domain containing protein</fullName>
    </recommendedName>
</protein>
<name>A0ABR2JJF0_9EUKA</name>
<feature type="compositionally biased region" description="Low complexity" evidence="4">
    <location>
        <begin position="2140"/>
        <end position="2150"/>
    </location>
</feature>
<keyword evidence="2" id="KW-0677">Repeat</keyword>
<feature type="compositionally biased region" description="Polar residues" evidence="4">
    <location>
        <begin position="2200"/>
        <end position="2246"/>
    </location>
</feature>
<dbReference type="Proteomes" id="UP001470230">
    <property type="component" value="Unassembled WGS sequence"/>
</dbReference>
<dbReference type="SMART" id="SM01026">
    <property type="entry name" value="Beach"/>
    <property type="match status" value="1"/>
</dbReference>
<sequence>MFSNFRQAKGFAISERTFQLWIQYFTQSTPKSLASIPKSSPLNAHYSNFNFTDFNPKILFAQKAAIESNPSEALPVMLHLDQPISPHYFKFCLTIDTLNLDTNLRSKIAQEVGPQIIRSLVAFTFQLQLRLSDILNKKENAFFPSRFIAEFKYFIKFMLSSTGKIFADFLYLLDPVFKIFSSVDDQSSIVYQSSIDIITVFVPFLKVQKIKIDELKQVVSFVSVVFTKCTTQDSLFSEFCTAITTNTDLFPFCFSEQAYSDFVLAVANALDRISSQPPSNAKFEVGLSYLKSIIKTIYRQKKIFDIVPHILTFLEWSLKLTKLPKFELPKINDKKLFTSKSQRKLFEFTSLDLFDDSPDECKKIEVKKLHATYITTSSILAKTCGLISQLCFRDENITESVIVEFPKKGPEYVYFAVASVFTCPPDKILSLICKTNTFQYYFSREIINEYTLLETSKNQYLINLKNLLLALLIEAHSPEVPAILSKVLDLNHPIAVFKIVQIYNILISDSFVEIFARGSSFDVLMRIYESYKTYLIDNEPLIAKEENSAEAEENKIIKYMKKSKSEILKFIVSFMDSEEASSYIIGNGTRIDFILSLLFENKSFDIAINILCKSLQYQKIGLLLSHINSLIKSGFDHLEMNEWRELYSLLIDCISAAIITNRSNVVKKFISSGSISIFSRIPIAFQHVKDSKEAVLRFLNKILQFFSTLCSGSFRMIKELSNPQWNFVPNMISAIEYVDITNEIIDLLTYFTTIGDTLWITTGIELLFVASEKDNIREKILKMLVEYVESNVANRYQCYIANTLSYLLDSIEKNPCELTFNLFSLIGSTFFRMRELSLTLRLLSKSSIELSIQLLKVLIQIAEKPDSSEIPKSFLHFTTQNSFLIDSFTIPQTFSIATNAYFPFDLKKKKVFFKLQADNQMIMLWIMDNKFFLDIQNYKKSNSFQLCTNLKSNVWYKISLSITPSNVSFYLNSNLVTSSVIPSKFKFLNPVTFSIEDIKCDLEYIQINSKDYSFYSDFNGKCVNEGICANTCIQSPIKKANFDGLAVPYIVSFINSIPNCGGPRIFLPLFEKVESEEYLKCLLRLINAIATRNESMFIETQFFRALAYHFLNIKSELITNEIIEMLYSIYKTFSNEDIKIEMLSHIFGNFSIWKKVTKENQLMLYSGIFTSIFQYDSSLFNEILRFDELLLKFTLMYENSDSSDELMQKTTNFLLMMSQNKFTEHDAQILIGSLMQITSNEMCLNSIILTINILIDKNKELLKELQKVNYFKPFVVVLNSRFEKTRIISMHSLFYLQSLLKTEGTLMSLEMIDSIRLWNILDTSNLSMINLISYMTNSINYKDFPRVNTTFDFDNVMPILYPQFLPLFTAIISLVPEIKSQSLKYILNSYEKYDESRRIAHLCKFWILYFIFFSILDDENKEEWMNVIGLIFLSNENINDNLYEILYFSLLLGKPLFEFIKPAILLQFKQNQTVEMAILIIRLSLYDLETNVYEECKEDEIHSFAQKILLSKSPVTHFNYIKNDKNSKEKNEVNDQLAKDLTVVTKFLIQQGVEFLFESTIIPDTLNFTVICFIIDLIGCNQEPTDGIKDNEALFHLLTPYIENLDNQLMLEKGLTILIGGLSKMEGEIDELIKILKKIDPIFAPASNDEIIGTFQANKDEFNEDLNELSISINNIFDEKLNNVHNSVSEELSRIFNGDSEILSDLRVKFSKELYEVQQDTERTLRKNYNFWKTIKKELSLQNGGPWFSIPKDPHYKFDNILDSIGRRNKLVLNKKFNDHADAAWESPQNEEIEEEEESPHKKKVKAANILYKNEVESPNVYSIQLECQMVTVLNNFKGTMYVSKTSIYFEAKETTDAFGDILNKTSKLIEIQNKDIKFILKRRYLCIDSGAEIFTIYNRSFYFTFGSDSHRTEFFKEIEKMKPANLEFIQFGDASKAYNDLKLRKRWAEGEMSNYEYLWWLNALSGRSIHDISQYPVYPWVIKDYRSRTLDLSNKDIYRDLSKPIGALNEERLKQIRFLYQETKDTPFACLYRFHYSTPAYVILFLLRKEPFTTLHIQLQNNKFDHPNRLFFSIAAAWDSVTTNTSDFRELIPEFFATPDFLLNSDGYNLGTRFDFVQLKKSLSFGTVSELDNQNVSKSSSLTSLNKSSDTPKKTVDDSILESDETFTSLLNPEMNKSTQDSDQQLNKEVSINQGTEIINQPQEQATETNDNSQLGLKPNDSITDSDLLNNTSSVNATKASSTSKLVHEKQTEDQRDSCIVEDNHDLDPANFKDDGEKKQEITIPYISNGKVNLSKAELGLTNSPSSNNFVGIKIVKTKKGQLVRRDFKVDDIELPLWAPSAAAFVAINRLALESEYVSSNLHKWIDLIFGVKQRSEEADNIFHPFSYVQKEPKDPNELQTLQQHAANFGMVPQCLFTTLHPYRKFKPRPHAFQSMKCTSNISNNNGEISVSLFFEVSQIQKFDENILKISSSSGSFSGIFEKDSTFRTFNVTSLNNNITNSDTDSNNNLNSSFSKSSFESIENNGNEVHLDFVKNTQIEISAQLTPQRIFITNGSTLVISPPWSQSFSTLDMNTMKKWSPNIKDAHSASVKVIACDIESGVVVTAAEDSSLFVWDIKNKRKISTIVAHADQIMSVAISSELEVVASCDQSGELIFSSMKTGNFIFKKKLCFHSDASIGIRTAPKKILLSTLGFVVLIYDCIEEDTSHSTRISLIDMSGRFLNELKLEGKFTSSIIIKNQDFSEYLVIAQETKLIYILRIFDLKIVCFGPVTGAIKDMCFSKDDLSLYFLTKENELLLSKFCI</sequence>
<dbReference type="InterPro" id="IPR036372">
    <property type="entry name" value="BEACH_dom_sf"/>
</dbReference>
<feature type="domain" description="BEACH-type PH" evidence="6">
    <location>
        <begin position="1817"/>
        <end position="1920"/>
    </location>
</feature>
<feature type="domain" description="BEACH" evidence="5">
    <location>
        <begin position="1933"/>
        <end position="2231"/>
    </location>
</feature>
<feature type="repeat" description="WD" evidence="3">
    <location>
        <begin position="2585"/>
        <end position="2626"/>
    </location>
</feature>
<feature type="compositionally biased region" description="Basic and acidic residues" evidence="4">
    <location>
        <begin position="2247"/>
        <end position="2276"/>
    </location>
</feature>
<dbReference type="SUPFAM" id="SSF49899">
    <property type="entry name" value="Concanavalin A-like lectins/glucanases"/>
    <property type="match status" value="1"/>
</dbReference>
<dbReference type="SUPFAM" id="SSF50729">
    <property type="entry name" value="PH domain-like"/>
    <property type="match status" value="1"/>
</dbReference>
<dbReference type="PROSITE" id="PS50294">
    <property type="entry name" value="WD_REPEATS_REGION"/>
    <property type="match status" value="1"/>
</dbReference>
<evidence type="ECO:0000259" key="5">
    <source>
        <dbReference type="PROSITE" id="PS50197"/>
    </source>
</evidence>
<dbReference type="InterPro" id="IPR000409">
    <property type="entry name" value="BEACH_dom"/>
</dbReference>
<dbReference type="PROSITE" id="PS00678">
    <property type="entry name" value="WD_REPEATS_1"/>
    <property type="match status" value="1"/>
</dbReference>
<dbReference type="SUPFAM" id="SSF81837">
    <property type="entry name" value="BEACH domain"/>
    <property type="match status" value="2"/>
</dbReference>
<dbReference type="Pfam" id="PF02138">
    <property type="entry name" value="Beach"/>
    <property type="match status" value="2"/>
</dbReference>
<organism evidence="7 8">
    <name type="scientific">Tritrichomonas musculus</name>
    <dbReference type="NCBI Taxonomy" id="1915356"/>
    <lineage>
        <taxon>Eukaryota</taxon>
        <taxon>Metamonada</taxon>
        <taxon>Parabasalia</taxon>
        <taxon>Tritrichomonadida</taxon>
        <taxon>Tritrichomonadidae</taxon>
        <taxon>Tritrichomonas</taxon>
    </lineage>
</organism>
<dbReference type="EMBL" id="JAPFFF010000011">
    <property type="protein sequence ID" value="KAK8877963.1"/>
    <property type="molecule type" value="Genomic_DNA"/>
</dbReference>
<dbReference type="PROSITE" id="PS50197">
    <property type="entry name" value="BEACH"/>
    <property type="match status" value="2"/>
</dbReference>
<accession>A0ABR2JJF0</accession>
<evidence type="ECO:0008006" key="9">
    <source>
        <dbReference type="Google" id="ProtNLM"/>
    </source>
</evidence>
<evidence type="ECO:0000313" key="8">
    <source>
        <dbReference type="Proteomes" id="UP001470230"/>
    </source>
</evidence>
<proteinExistence type="predicted"/>
<keyword evidence="1 3" id="KW-0853">WD repeat</keyword>
<dbReference type="InterPro" id="IPR001680">
    <property type="entry name" value="WD40_rpt"/>
</dbReference>